<feature type="region of interest" description="Disordered" evidence="9">
    <location>
        <begin position="30"/>
        <end position="87"/>
    </location>
</feature>
<feature type="compositionally biased region" description="Low complexity" evidence="9">
    <location>
        <begin position="373"/>
        <end position="393"/>
    </location>
</feature>
<dbReference type="InterPro" id="IPR001719">
    <property type="entry name" value="AP_endonuc_2"/>
</dbReference>
<keyword evidence="8" id="KW-0234">DNA repair</keyword>
<dbReference type="AlphaFoldDB" id="A0A9N9A4I4"/>
<evidence type="ECO:0000256" key="1">
    <source>
        <dbReference type="ARBA" id="ARBA00001947"/>
    </source>
</evidence>
<dbReference type="GO" id="GO:0006284">
    <property type="term" value="P:base-excision repair"/>
    <property type="evidence" value="ECO:0007669"/>
    <property type="project" value="TreeGrafter"/>
</dbReference>
<dbReference type="GO" id="GO:0005739">
    <property type="term" value="C:mitochondrion"/>
    <property type="evidence" value="ECO:0007669"/>
    <property type="project" value="TreeGrafter"/>
</dbReference>
<evidence type="ECO:0000256" key="9">
    <source>
        <dbReference type="SAM" id="MobiDB-lite"/>
    </source>
</evidence>
<dbReference type="InterPro" id="IPR013022">
    <property type="entry name" value="Xyl_isomerase-like_TIM-brl"/>
</dbReference>
<dbReference type="CDD" id="cd00019">
    <property type="entry name" value="AP2Ec"/>
    <property type="match status" value="1"/>
</dbReference>
<dbReference type="GO" id="GO:0003677">
    <property type="term" value="F:DNA binding"/>
    <property type="evidence" value="ECO:0007669"/>
    <property type="project" value="InterPro"/>
</dbReference>
<feature type="region of interest" description="Disordered" evidence="9">
    <location>
        <begin position="371"/>
        <end position="411"/>
    </location>
</feature>
<keyword evidence="4" id="KW-0479">Metal-binding</keyword>
<protein>
    <recommendedName>
        <fullName evidence="3">Apurinic-apyrimidinic endonuclease 1</fullName>
    </recommendedName>
</protein>
<dbReference type="Pfam" id="PF01261">
    <property type="entry name" value="AP_endonuc_2"/>
    <property type="match status" value="1"/>
</dbReference>
<evidence type="ECO:0000259" key="10">
    <source>
        <dbReference type="Pfam" id="PF01261"/>
    </source>
</evidence>
<dbReference type="SMART" id="SM00518">
    <property type="entry name" value="AP2Ec"/>
    <property type="match status" value="1"/>
</dbReference>
<keyword evidence="7" id="KW-0862">Zinc</keyword>
<dbReference type="OrthoDB" id="7663182at2759"/>
<dbReference type="Gene3D" id="3.20.20.150">
    <property type="entry name" value="Divalent-metal-dependent TIM barrel enzymes"/>
    <property type="match status" value="1"/>
</dbReference>
<sequence length="411" mass="46136">MEARSKTYQKEEVEAAEIIKSNEKQTNTKTIITRNNNITTATDTTNIDSSSRSTTSDTTSKRIKTANNSRTTKTKTKRTTSSAVSPEREDMFPIRLQNVSKLVGAHVSIGGGIQNSIINSLAIGANAFALFLRNQRTWKSSPLDSKVITAFREKCIENNYQPNCILPHGSYLINLGNPDKAKREKSYEAFLEDLKRCESLGCSTEQSIIYIAECINQAHQETKNVICVIENMAGSGNVIGSKFKELADIITRIKIEWESVSIHVMRSQRKTYEETMEKFSKIVGFKYLKGMHLNDSLTDLGSNRDRHANIGKGYMGLEPFRLIMNDDRLNGIPLILETPTEQGDEYQKEIELLYELVGKSNLSQVKLPKDFVQGQQVNGNGKRKGGNNNNKKQSTLDFGNKKKKDDSTDED</sequence>
<feature type="compositionally biased region" description="Basic and acidic residues" evidence="9">
    <location>
        <begin position="399"/>
        <end position="411"/>
    </location>
</feature>
<dbReference type="GO" id="GO:0005634">
    <property type="term" value="C:nucleus"/>
    <property type="evidence" value="ECO:0007669"/>
    <property type="project" value="TreeGrafter"/>
</dbReference>
<evidence type="ECO:0000256" key="2">
    <source>
        <dbReference type="ARBA" id="ARBA00005340"/>
    </source>
</evidence>
<dbReference type="EMBL" id="CAJVPK010000486">
    <property type="protein sequence ID" value="CAG8516530.1"/>
    <property type="molecule type" value="Genomic_DNA"/>
</dbReference>
<dbReference type="PROSITE" id="PS51432">
    <property type="entry name" value="AP_NUCLEASE_F2_4"/>
    <property type="match status" value="1"/>
</dbReference>
<reference evidence="11" key="1">
    <citation type="submission" date="2021-06" db="EMBL/GenBank/DDBJ databases">
        <authorList>
            <person name="Kallberg Y."/>
            <person name="Tangrot J."/>
            <person name="Rosling A."/>
        </authorList>
    </citation>
    <scope>NUCLEOTIDE SEQUENCE</scope>
    <source>
        <strain evidence="11">AZ414A</strain>
    </source>
</reference>
<feature type="compositionally biased region" description="Low complexity" evidence="9">
    <location>
        <begin position="30"/>
        <end position="58"/>
    </location>
</feature>
<evidence type="ECO:0000256" key="4">
    <source>
        <dbReference type="ARBA" id="ARBA00022723"/>
    </source>
</evidence>
<dbReference type="PANTHER" id="PTHR21445">
    <property type="entry name" value="ENDONUCLEASE IV ENDODEOXYRIBONUCLEASE IV"/>
    <property type="match status" value="1"/>
</dbReference>
<evidence type="ECO:0000313" key="11">
    <source>
        <dbReference type="EMBL" id="CAG8516530.1"/>
    </source>
</evidence>
<dbReference type="GO" id="GO:0008270">
    <property type="term" value="F:zinc ion binding"/>
    <property type="evidence" value="ECO:0007669"/>
    <property type="project" value="InterPro"/>
</dbReference>
<dbReference type="SUPFAM" id="SSF51658">
    <property type="entry name" value="Xylose isomerase-like"/>
    <property type="match status" value="1"/>
</dbReference>
<dbReference type="Proteomes" id="UP000789706">
    <property type="component" value="Unassembled WGS sequence"/>
</dbReference>
<dbReference type="NCBIfam" id="TIGR00587">
    <property type="entry name" value="nfo"/>
    <property type="match status" value="1"/>
</dbReference>
<evidence type="ECO:0000256" key="5">
    <source>
        <dbReference type="ARBA" id="ARBA00022763"/>
    </source>
</evidence>
<dbReference type="GO" id="GO:0003906">
    <property type="term" value="F:DNA-(apurinic or apyrimidinic site) endonuclease activity"/>
    <property type="evidence" value="ECO:0007669"/>
    <property type="project" value="TreeGrafter"/>
</dbReference>
<keyword evidence="5" id="KW-0227">DNA damage</keyword>
<evidence type="ECO:0000256" key="7">
    <source>
        <dbReference type="ARBA" id="ARBA00022833"/>
    </source>
</evidence>
<evidence type="ECO:0000256" key="3">
    <source>
        <dbReference type="ARBA" id="ARBA00021759"/>
    </source>
</evidence>
<dbReference type="InterPro" id="IPR036237">
    <property type="entry name" value="Xyl_isomerase-like_sf"/>
</dbReference>
<gene>
    <name evidence="11" type="ORF">DEBURN_LOCUS5445</name>
</gene>
<dbReference type="InterPro" id="IPR018246">
    <property type="entry name" value="AP_endonuc_F2_Zn_BS"/>
</dbReference>
<evidence type="ECO:0000256" key="6">
    <source>
        <dbReference type="ARBA" id="ARBA00022801"/>
    </source>
</evidence>
<keyword evidence="6" id="KW-0378">Hydrolase</keyword>
<comment type="cofactor">
    <cofactor evidence="1">
        <name>Zn(2+)</name>
        <dbReference type="ChEBI" id="CHEBI:29105"/>
    </cofactor>
</comment>
<name>A0A9N9A4I4_9GLOM</name>
<feature type="domain" description="Xylose isomerase-like TIM barrel" evidence="10">
    <location>
        <begin position="122"/>
        <end position="355"/>
    </location>
</feature>
<comment type="caution">
    <text evidence="11">The sequence shown here is derived from an EMBL/GenBank/DDBJ whole genome shotgun (WGS) entry which is preliminary data.</text>
</comment>
<accession>A0A9N9A4I4</accession>
<comment type="similarity">
    <text evidence="2">Belongs to the AP endonuclease 2 family.</text>
</comment>
<dbReference type="GO" id="GO:0008081">
    <property type="term" value="F:phosphoric diester hydrolase activity"/>
    <property type="evidence" value="ECO:0007669"/>
    <property type="project" value="TreeGrafter"/>
</dbReference>
<dbReference type="PROSITE" id="PS00731">
    <property type="entry name" value="AP_NUCLEASE_F2_3"/>
    <property type="match status" value="1"/>
</dbReference>
<organism evidence="11 12">
    <name type="scientific">Diversispora eburnea</name>
    <dbReference type="NCBI Taxonomy" id="1213867"/>
    <lineage>
        <taxon>Eukaryota</taxon>
        <taxon>Fungi</taxon>
        <taxon>Fungi incertae sedis</taxon>
        <taxon>Mucoromycota</taxon>
        <taxon>Glomeromycotina</taxon>
        <taxon>Glomeromycetes</taxon>
        <taxon>Diversisporales</taxon>
        <taxon>Diversisporaceae</taxon>
        <taxon>Diversispora</taxon>
    </lineage>
</organism>
<dbReference type="FunFam" id="3.20.20.150:FF:000001">
    <property type="entry name" value="Probable endonuclease 4"/>
    <property type="match status" value="1"/>
</dbReference>
<dbReference type="PROSITE" id="PS00729">
    <property type="entry name" value="AP_NUCLEASE_F2_1"/>
    <property type="match status" value="1"/>
</dbReference>
<evidence type="ECO:0000313" key="12">
    <source>
        <dbReference type="Proteomes" id="UP000789706"/>
    </source>
</evidence>
<evidence type="ECO:0000256" key="8">
    <source>
        <dbReference type="ARBA" id="ARBA00023204"/>
    </source>
</evidence>
<keyword evidence="12" id="KW-1185">Reference proteome</keyword>
<dbReference type="PANTHER" id="PTHR21445:SF0">
    <property type="entry name" value="APURINIC-APYRIMIDINIC ENDONUCLEASE"/>
    <property type="match status" value="1"/>
</dbReference>
<proteinExistence type="inferred from homology"/>